<feature type="domain" description="Beta-Casp" evidence="3">
    <location>
        <begin position="238"/>
        <end position="363"/>
    </location>
</feature>
<dbReference type="Gene3D" id="3.60.15.10">
    <property type="entry name" value="Ribonuclease Z/Hydroxyacylglutathione hydrolase-like"/>
    <property type="match status" value="1"/>
</dbReference>
<evidence type="ECO:0008006" key="6">
    <source>
        <dbReference type="Google" id="ProtNLM"/>
    </source>
</evidence>
<reference evidence="5" key="1">
    <citation type="submission" date="2017-09" db="EMBL/GenBank/DDBJ databases">
        <title>Depth-based differentiation of microbial function through sediment-hosted aquifers and enrichment of novel symbionts in the deep terrestrial subsurface.</title>
        <authorList>
            <person name="Probst A.J."/>
            <person name="Ladd B."/>
            <person name="Jarett J.K."/>
            <person name="Geller-Mcgrath D.E."/>
            <person name="Sieber C.M.K."/>
            <person name="Emerson J.B."/>
            <person name="Anantharaman K."/>
            <person name="Thomas B.C."/>
            <person name="Malmstrom R."/>
            <person name="Stieglmeier M."/>
            <person name="Klingl A."/>
            <person name="Woyke T."/>
            <person name="Ryan C.M."/>
            <person name="Banfield J.F."/>
        </authorList>
    </citation>
    <scope>NUCLEOTIDE SEQUENCE [LARGE SCALE GENOMIC DNA]</scope>
</reference>
<dbReference type="GO" id="GO:0004521">
    <property type="term" value="F:RNA endonuclease activity"/>
    <property type="evidence" value="ECO:0007669"/>
    <property type="project" value="TreeGrafter"/>
</dbReference>
<evidence type="ECO:0000259" key="3">
    <source>
        <dbReference type="SMART" id="SM01027"/>
    </source>
</evidence>
<dbReference type="InterPro" id="IPR001279">
    <property type="entry name" value="Metallo-B-lactamas"/>
</dbReference>
<sequence>MKLTFYGAAGEVTGSKTLIEAGGRRILLDCGLIQGEGSDLRNRAPWAFDPKSIDAVIVTHAHLDHIGLLPRLVKDGYGGPVFATEPTREISHIMWEDEAKVRDEDTEAGIEPLFGQEEIDATYRLLRGANYGESVRVAPGFDVVFRDAGHVLGSAFVEMRVDGLTLVGSGDIGNDRVPILRDTEPMAEADAVILESTYGNRTHDGSEAGREDLLRRALIQTAERKAVLMIPAFSLERTQEILYELNGLVEGGAVPKMPIFLDSPLATSLLPIFKSHPECFDEQAKVLRAMGDDFFSFPGLKITHNYRNSLAIDKVKSPKVIIAGSGMMSDGRIMRHLGRYLQDSNNLLLVIGFQGQGTIGRQIVDGAEAVMIDGHTVPVRAEVRQIESFSAHGDRDKLLHWLKSSGRTPGHVFLNHGEPEAAESLAEGVRQTGEAGQVDVAMEGKEYEF</sequence>
<dbReference type="GO" id="GO:0016787">
    <property type="term" value="F:hydrolase activity"/>
    <property type="evidence" value="ECO:0007669"/>
    <property type="project" value="UniProtKB-KW"/>
</dbReference>
<organism evidence="4 5">
    <name type="scientific">Candidatus Uhrbacteria bacterium CG_4_10_14_0_8_um_filter_58_22</name>
    <dbReference type="NCBI Taxonomy" id="1975029"/>
    <lineage>
        <taxon>Bacteria</taxon>
        <taxon>Candidatus Uhriibacteriota</taxon>
    </lineage>
</organism>
<dbReference type="SMART" id="SM00849">
    <property type="entry name" value="Lactamase_B"/>
    <property type="match status" value="1"/>
</dbReference>
<keyword evidence="1" id="KW-0378">Hydrolase</keyword>
<dbReference type="PANTHER" id="PTHR11203:SF37">
    <property type="entry name" value="INTEGRATOR COMPLEX SUBUNIT 11"/>
    <property type="match status" value="1"/>
</dbReference>
<dbReference type="AlphaFoldDB" id="A0A2M7Q9W7"/>
<dbReference type="Pfam" id="PF07521">
    <property type="entry name" value="RMMBL"/>
    <property type="match status" value="1"/>
</dbReference>
<name>A0A2M7Q9W7_9BACT</name>
<evidence type="ECO:0000313" key="4">
    <source>
        <dbReference type="EMBL" id="PIY62083.1"/>
    </source>
</evidence>
<gene>
    <name evidence="4" type="ORF">COY93_03925</name>
</gene>
<evidence type="ECO:0000259" key="2">
    <source>
        <dbReference type="SMART" id="SM00849"/>
    </source>
</evidence>
<dbReference type="Pfam" id="PF00753">
    <property type="entry name" value="Lactamase_B"/>
    <property type="match status" value="1"/>
</dbReference>
<dbReference type="InterPro" id="IPR022712">
    <property type="entry name" value="Beta_Casp"/>
</dbReference>
<dbReference type="Proteomes" id="UP000230973">
    <property type="component" value="Unassembled WGS sequence"/>
</dbReference>
<evidence type="ECO:0000256" key="1">
    <source>
        <dbReference type="ARBA" id="ARBA00022801"/>
    </source>
</evidence>
<protein>
    <recommendedName>
        <fullName evidence="6">MBL fold hydrolase</fullName>
    </recommendedName>
</protein>
<evidence type="ECO:0000313" key="5">
    <source>
        <dbReference type="Proteomes" id="UP000230973"/>
    </source>
</evidence>
<dbReference type="CDD" id="cd16295">
    <property type="entry name" value="TTHA0252-CPSF-like_MBL-fold"/>
    <property type="match status" value="1"/>
</dbReference>
<dbReference type="SMART" id="SM01027">
    <property type="entry name" value="Beta-Casp"/>
    <property type="match status" value="1"/>
</dbReference>
<dbReference type="SUPFAM" id="SSF56281">
    <property type="entry name" value="Metallo-hydrolase/oxidoreductase"/>
    <property type="match status" value="1"/>
</dbReference>
<dbReference type="PANTHER" id="PTHR11203">
    <property type="entry name" value="CLEAVAGE AND POLYADENYLATION SPECIFICITY FACTOR FAMILY MEMBER"/>
    <property type="match status" value="1"/>
</dbReference>
<accession>A0A2M7Q9W7</accession>
<feature type="domain" description="Metallo-beta-lactamase" evidence="2">
    <location>
        <begin position="13"/>
        <end position="203"/>
    </location>
</feature>
<dbReference type="InterPro" id="IPR036866">
    <property type="entry name" value="RibonucZ/Hydroxyglut_hydro"/>
</dbReference>
<dbReference type="EMBL" id="PFLC01000053">
    <property type="protein sequence ID" value="PIY62083.1"/>
    <property type="molecule type" value="Genomic_DNA"/>
</dbReference>
<dbReference type="InterPro" id="IPR050698">
    <property type="entry name" value="MBL"/>
</dbReference>
<proteinExistence type="predicted"/>
<dbReference type="InterPro" id="IPR011108">
    <property type="entry name" value="RMMBL"/>
</dbReference>
<dbReference type="Pfam" id="PF10996">
    <property type="entry name" value="Beta-Casp"/>
    <property type="match status" value="1"/>
</dbReference>
<comment type="caution">
    <text evidence="4">The sequence shown here is derived from an EMBL/GenBank/DDBJ whole genome shotgun (WGS) entry which is preliminary data.</text>
</comment>
<dbReference type="Gene3D" id="3.40.50.10890">
    <property type="match status" value="1"/>
</dbReference>